<feature type="domain" description="Exoribonuclease phosphorolytic" evidence="6">
    <location>
        <begin position="16"/>
        <end position="137"/>
    </location>
</feature>
<dbReference type="Pfam" id="PF01138">
    <property type="entry name" value="RNase_PH"/>
    <property type="match status" value="1"/>
</dbReference>
<evidence type="ECO:0000313" key="7">
    <source>
        <dbReference type="EMBL" id="KAA0154103.1"/>
    </source>
</evidence>
<dbReference type="GO" id="GO:0000177">
    <property type="term" value="C:cytoplasmic exosome (RNase complex)"/>
    <property type="evidence" value="ECO:0007669"/>
    <property type="project" value="TreeGrafter"/>
</dbReference>
<comment type="caution">
    <text evidence="7">The sequence shown here is derived from an EMBL/GenBank/DDBJ whole genome shotgun (WGS) entry which is preliminary data.</text>
</comment>
<dbReference type="GO" id="GO:0071028">
    <property type="term" value="P:nuclear mRNA surveillance"/>
    <property type="evidence" value="ECO:0007669"/>
    <property type="project" value="TreeGrafter"/>
</dbReference>
<evidence type="ECO:0000256" key="2">
    <source>
        <dbReference type="ARBA" id="ARBA00006678"/>
    </source>
</evidence>
<dbReference type="InterPro" id="IPR027408">
    <property type="entry name" value="PNPase/RNase_PH_dom_sf"/>
</dbReference>
<dbReference type="PANTHER" id="PTHR11953">
    <property type="entry name" value="EXOSOME COMPLEX COMPONENT"/>
    <property type="match status" value="1"/>
</dbReference>
<name>A0A5A8CLU7_CAFRO</name>
<dbReference type="GO" id="GO:0071051">
    <property type="term" value="P:poly(A)-dependent snoRNA 3'-end processing"/>
    <property type="evidence" value="ECO:0007669"/>
    <property type="project" value="TreeGrafter"/>
</dbReference>
<keyword evidence="5" id="KW-0539">Nucleus</keyword>
<evidence type="ECO:0000313" key="8">
    <source>
        <dbReference type="Proteomes" id="UP000323011"/>
    </source>
</evidence>
<dbReference type="EMBL" id="VLTN01000013">
    <property type="protein sequence ID" value="KAA0154103.1"/>
    <property type="molecule type" value="Genomic_DNA"/>
</dbReference>
<evidence type="ECO:0000256" key="4">
    <source>
        <dbReference type="ARBA" id="ARBA00022835"/>
    </source>
</evidence>
<evidence type="ECO:0000256" key="1">
    <source>
        <dbReference type="ARBA" id="ARBA00004123"/>
    </source>
</evidence>
<evidence type="ECO:0000259" key="6">
    <source>
        <dbReference type="Pfam" id="PF01138"/>
    </source>
</evidence>
<dbReference type="PANTHER" id="PTHR11953:SF1">
    <property type="entry name" value="EXOSOME COMPLEX COMPONENT RRP46"/>
    <property type="match status" value="1"/>
</dbReference>
<dbReference type="GO" id="GO:0006364">
    <property type="term" value="P:rRNA processing"/>
    <property type="evidence" value="ECO:0007669"/>
    <property type="project" value="UniProtKB-KW"/>
</dbReference>
<proteinExistence type="inferred from homology"/>
<evidence type="ECO:0000256" key="3">
    <source>
        <dbReference type="ARBA" id="ARBA00022552"/>
    </source>
</evidence>
<organism evidence="7 8">
    <name type="scientific">Cafeteria roenbergensis</name>
    <name type="common">Marine flagellate</name>
    <dbReference type="NCBI Taxonomy" id="33653"/>
    <lineage>
        <taxon>Eukaryota</taxon>
        <taxon>Sar</taxon>
        <taxon>Stramenopiles</taxon>
        <taxon>Bigyra</taxon>
        <taxon>Opalozoa</taxon>
        <taxon>Bicosoecida</taxon>
        <taxon>Cafeteriaceae</taxon>
        <taxon>Cafeteria</taxon>
    </lineage>
</organism>
<dbReference type="GO" id="GO:0005730">
    <property type="term" value="C:nucleolus"/>
    <property type="evidence" value="ECO:0007669"/>
    <property type="project" value="TreeGrafter"/>
</dbReference>
<dbReference type="Gene3D" id="3.30.230.70">
    <property type="entry name" value="GHMP Kinase, N-terminal domain"/>
    <property type="match status" value="1"/>
</dbReference>
<accession>A0A5A8CLU7</accession>
<dbReference type="GO" id="GO:0003723">
    <property type="term" value="F:RNA binding"/>
    <property type="evidence" value="ECO:0007669"/>
    <property type="project" value="TreeGrafter"/>
</dbReference>
<dbReference type="GO" id="GO:0000176">
    <property type="term" value="C:nuclear exosome (RNase complex)"/>
    <property type="evidence" value="ECO:0007669"/>
    <property type="project" value="TreeGrafter"/>
</dbReference>
<sequence length="270" mass="27311">MAAIRAARPDGRADDELRPMIADLSLLSRADGSAKLACGETSVVAGVFGPMPSRSSRLEDPTKMVIEVTVRPMAGQASRVEKALERRILGVLERAVDVAAHPRALVRVAVQVCGNGGGLAAAALNACTLALLDAAVPLQYCPHACDVAVLPAARPSEAAAGSGAAGASPKPSSGSATRLVIDPTEEEEAAARACFSAVFVPADAPQARGLATSTARAASLRIAGSTSREEAEGAVALAEAGAAAAGAFLSLAMRRRTAQDAERRGVVLQG</sequence>
<evidence type="ECO:0000256" key="5">
    <source>
        <dbReference type="ARBA" id="ARBA00023242"/>
    </source>
</evidence>
<dbReference type="InterPro" id="IPR020568">
    <property type="entry name" value="Ribosomal_Su5_D2-typ_SF"/>
</dbReference>
<dbReference type="Proteomes" id="UP000323011">
    <property type="component" value="Unassembled WGS sequence"/>
</dbReference>
<dbReference type="GO" id="GO:0034475">
    <property type="term" value="P:U4 snRNA 3'-end processing"/>
    <property type="evidence" value="ECO:0007669"/>
    <property type="project" value="TreeGrafter"/>
</dbReference>
<dbReference type="InterPro" id="IPR050080">
    <property type="entry name" value="RNase_PH"/>
</dbReference>
<dbReference type="InterPro" id="IPR001247">
    <property type="entry name" value="ExoRNase_PH_dom1"/>
</dbReference>
<comment type="similarity">
    <text evidence="2">Belongs to the RNase PH family.</text>
</comment>
<protein>
    <recommendedName>
        <fullName evidence="6">Exoribonuclease phosphorolytic domain-containing protein</fullName>
    </recommendedName>
</protein>
<comment type="subcellular location">
    <subcellularLocation>
        <location evidence="1">Nucleus</location>
    </subcellularLocation>
</comment>
<reference evidence="7 8" key="1">
    <citation type="submission" date="2019-07" db="EMBL/GenBank/DDBJ databases">
        <title>Genomes of Cafeteria roenbergensis.</title>
        <authorList>
            <person name="Fischer M.G."/>
            <person name="Hackl T."/>
            <person name="Roman M."/>
        </authorList>
    </citation>
    <scope>NUCLEOTIDE SEQUENCE [LARGE SCALE GENOMIC DNA]</scope>
    <source>
        <strain evidence="7 8">BVI</strain>
    </source>
</reference>
<dbReference type="AlphaFoldDB" id="A0A5A8CLU7"/>
<keyword evidence="3" id="KW-0698">rRNA processing</keyword>
<keyword evidence="4" id="KW-0271">Exosome</keyword>
<dbReference type="GO" id="GO:0016075">
    <property type="term" value="P:rRNA catabolic process"/>
    <property type="evidence" value="ECO:0007669"/>
    <property type="project" value="TreeGrafter"/>
</dbReference>
<gene>
    <name evidence="7" type="ORF">FNF29_02726</name>
</gene>
<dbReference type="SUPFAM" id="SSF54211">
    <property type="entry name" value="Ribosomal protein S5 domain 2-like"/>
    <property type="match status" value="1"/>
</dbReference>
<dbReference type="OMA" id="TCIVQVR"/>
<keyword evidence="8" id="KW-1185">Reference proteome</keyword>